<evidence type="ECO:0000259" key="6">
    <source>
        <dbReference type="Pfam" id="PF00892"/>
    </source>
</evidence>
<feature type="transmembrane region" description="Helical" evidence="5">
    <location>
        <begin position="269"/>
        <end position="286"/>
    </location>
</feature>
<feature type="transmembrane region" description="Helical" evidence="5">
    <location>
        <begin position="47"/>
        <end position="67"/>
    </location>
</feature>
<organism evidence="7 8">
    <name type="scientific">Sulfitobacter delicatus</name>
    <dbReference type="NCBI Taxonomy" id="218672"/>
    <lineage>
        <taxon>Bacteria</taxon>
        <taxon>Pseudomonadati</taxon>
        <taxon>Pseudomonadota</taxon>
        <taxon>Alphaproteobacteria</taxon>
        <taxon>Rhodobacterales</taxon>
        <taxon>Roseobacteraceae</taxon>
        <taxon>Sulfitobacter</taxon>
    </lineage>
</organism>
<protein>
    <submittedName>
        <fullName evidence="7">Threonine/homoserine efflux transporter RhtA</fullName>
    </submittedName>
</protein>
<dbReference type="PANTHER" id="PTHR32322">
    <property type="entry name" value="INNER MEMBRANE TRANSPORTER"/>
    <property type="match status" value="1"/>
</dbReference>
<feature type="transmembrane region" description="Helical" evidence="5">
    <location>
        <begin position="210"/>
        <end position="232"/>
    </location>
</feature>
<dbReference type="AlphaFoldDB" id="A0A1G7MQR7"/>
<feature type="domain" description="EamA" evidence="6">
    <location>
        <begin position="159"/>
        <end position="285"/>
    </location>
</feature>
<sequence>MGLAQVCRAAKPFDMQIFFLTVVTMVAFAANSILTRMALEGGYIDPAGFALLRVGAGAVVLSGLVALRGGALPLFRRNRIAGALSLALYMIGFSLAYLTLDAGLGALILFGVVQITMFTQSALTGASPSKRQMGGAAVAFAGLILVLWPSGGGGTDPVGAALMVLAGLGWAIYSIVGRSAGDPLAATSANFVLCFPLMLLLPMFSGPSFSGMGVALAALCGGVTSGLGYALWYIVLRQIDGGTAAVAQLSVPIIAILGGVVLLGEAVSLTLIIATALVLGGIAWALSAKSAPAGRK</sequence>
<feature type="transmembrane region" description="Helical" evidence="5">
    <location>
        <begin position="104"/>
        <end position="126"/>
    </location>
</feature>
<evidence type="ECO:0000256" key="3">
    <source>
        <dbReference type="ARBA" id="ARBA00022989"/>
    </source>
</evidence>
<evidence type="ECO:0000256" key="5">
    <source>
        <dbReference type="SAM" id="Phobius"/>
    </source>
</evidence>
<keyword evidence="8" id="KW-1185">Reference proteome</keyword>
<evidence type="ECO:0000256" key="1">
    <source>
        <dbReference type="ARBA" id="ARBA00004141"/>
    </source>
</evidence>
<dbReference type="InterPro" id="IPR000620">
    <property type="entry name" value="EamA_dom"/>
</dbReference>
<accession>A0A1G7MQR7</accession>
<feature type="transmembrane region" description="Helical" evidence="5">
    <location>
        <begin position="133"/>
        <end position="151"/>
    </location>
</feature>
<feature type="transmembrane region" description="Helical" evidence="5">
    <location>
        <begin position="17"/>
        <end position="35"/>
    </location>
</feature>
<feature type="transmembrane region" description="Helical" evidence="5">
    <location>
        <begin position="79"/>
        <end position="98"/>
    </location>
</feature>
<evidence type="ECO:0000256" key="2">
    <source>
        <dbReference type="ARBA" id="ARBA00022692"/>
    </source>
</evidence>
<evidence type="ECO:0000313" key="8">
    <source>
        <dbReference type="Proteomes" id="UP000199399"/>
    </source>
</evidence>
<dbReference type="Pfam" id="PF00892">
    <property type="entry name" value="EamA"/>
    <property type="match status" value="1"/>
</dbReference>
<dbReference type="InterPro" id="IPR037185">
    <property type="entry name" value="EmrE-like"/>
</dbReference>
<keyword evidence="3 5" id="KW-1133">Transmembrane helix</keyword>
<dbReference type="EMBL" id="FNBP01000002">
    <property type="protein sequence ID" value="SDF64188.1"/>
    <property type="molecule type" value="Genomic_DNA"/>
</dbReference>
<comment type="subcellular location">
    <subcellularLocation>
        <location evidence="1">Membrane</location>
        <topology evidence="1">Multi-pass membrane protein</topology>
    </subcellularLocation>
</comment>
<evidence type="ECO:0000256" key="4">
    <source>
        <dbReference type="ARBA" id="ARBA00023136"/>
    </source>
</evidence>
<dbReference type="STRING" id="218672.SAMN04489759_102630"/>
<keyword evidence="4 5" id="KW-0472">Membrane</keyword>
<dbReference type="PANTHER" id="PTHR32322:SF9">
    <property type="entry name" value="AMINO-ACID METABOLITE EFFLUX PUMP-RELATED"/>
    <property type="match status" value="1"/>
</dbReference>
<gene>
    <name evidence="7" type="ORF">SAMN04489759_102630</name>
</gene>
<feature type="transmembrane region" description="Helical" evidence="5">
    <location>
        <begin position="157"/>
        <end position="176"/>
    </location>
</feature>
<reference evidence="8" key="1">
    <citation type="submission" date="2016-10" db="EMBL/GenBank/DDBJ databases">
        <authorList>
            <person name="Varghese N."/>
            <person name="Submissions S."/>
        </authorList>
    </citation>
    <scope>NUCLEOTIDE SEQUENCE [LARGE SCALE GENOMIC DNA]</scope>
    <source>
        <strain evidence="8">DSM 16477</strain>
    </source>
</reference>
<proteinExistence type="predicted"/>
<feature type="transmembrane region" description="Helical" evidence="5">
    <location>
        <begin position="183"/>
        <end position="204"/>
    </location>
</feature>
<name>A0A1G7MQR7_9RHOB</name>
<dbReference type="SUPFAM" id="SSF103481">
    <property type="entry name" value="Multidrug resistance efflux transporter EmrE"/>
    <property type="match status" value="2"/>
</dbReference>
<keyword evidence="2 5" id="KW-0812">Transmembrane</keyword>
<dbReference type="GO" id="GO:0016020">
    <property type="term" value="C:membrane"/>
    <property type="evidence" value="ECO:0007669"/>
    <property type="project" value="UniProtKB-SubCell"/>
</dbReference>
<feature type="transmembrane region" description="Helical" evidence="5">
    <location>
        <begin position="244"/>
        <end position="263"/>
    </location>
</feature>
<dbReference type="Proteomes" id="UP000199399">
    <property type="component" value="Unassembled WGS sequence"/>
</dbReference>
<dbReference type="InterPro" id="IPR050638">
    <property type="entry name" value="AA-Vitamin_Transporters"/>
</dbReference>
<evidence type="ECO:0000313" key="7">
    <source>
        <dbReference type="EMBL" id="SDF64188.1"/>
    </source>
</evidence>